<feature type="transmembrane region" description="Helical" evidence="1">
    <location>
        <begin position="2248"/>
        <end position="2268"/>
    </location>
</feature>
<feature type="transmembrane region" description="Helical" evidence="1">
    <location>
        <begin position="2304"/>
        <end position="2326"/>
    </location>
</feature>
<sequence>MQIVRQHKRTIKIVQILNAHNASLIIFQFNYNKIMMKIMNQCLEFVLNVHTKHICQMKKIYIVVIVLIIVQLGKDIFQHRNFNRFCSYDYLTYSTGNSVYHKKDRASVELFYVVQSQPGYYSTMICNGCDHFCKEKSQNCFLIPFEYQNNINNKYVSCKEGYDFDEQRQICISCPQNCQSCIQNTCLICNKGFSKMILRESYEDQTTTTFCIPCFSQCKSCYFGKNDVNLNVIPWDAYNNEEGLYKNNFQENQIAFFEKLLNIFKIAQRCEECESTTQIKHIPSLNRRSCVQCGTQCARCEYYSYWQQDKELICPSKNTLRIIEPQNEKETQELLESQYVLRCRECRYYSQILNAQGTSCFDCKINDCELCHKSESQKQSKDPFTTLSINFEPPPQEDGYIEKCVLCKDGYFLTETGMCLIFDSQNQPEFGCLTFERSYDIKNCRKCQQDYTLYFDSKLQIWKCIIGCDKILQDPHCESCVKQNEEYRCQICKAGYYVDTLTNKCQPCSKDGYCLKCYTLTLNVLHHPEIYFAQYKEDSKHNQVLGPFCYQCIPDDIKIKGRGYILNEDLRKCEKGGDKCKSFEAKGEKGFCDQCLNESSRSSSPDGNDCIDCPNNTLVCRIRSLEEIQKINQYYKPSQSFEVYSTLALKCAQSQEYMDTNFGRCLENILNDRQVIINVKADCSYNEQTNDDKVWHINDLYEEKYNKFQNQNYQLDKSLSKNATIILETKAFYNNDENQVSNLNFTQLYVDLNEKGVNKIIINLIFSQSYSFCFFQKDTYFTTNIKKEVFSAQEIELNIQVENDKNINWYLQNNIYFEYFSKVTISGINVQPAVDCQLFPNIKKFQKPYSFQFIKNAGLIVKLENMKIQNYAAYQHYSNKNMYTTPYSQLSLLNKKFTPFYFIFTNVYDLQLNNVIIQSLNYLQLKDTNYKINLFGFNYEQNLQLPYFNLTIYNVKFSDIGIEDQSIFDLEFINLKQNLFKIFIKQVSFNDVYFLNGAGFITPKFNNTLNGLVQIDNLFINNTKFNHSRGIVNFNNMQQIYVTNFTLLNSFVNHTVLYYITTIQIAKCYIQNTQFKSKGRMIQTQHELSTILKPDYKRLKFIIEEIIFEQVSCLTPQCLISISGIKNDFDIPINITMKNIEIFQIQTDGFDLKILNATTSAAIKIEKSYNVFVQDFESKENSNLSILYIDQVWNSNIQNIKCHQTKNLMIRNNYCLFISNLYQTVKLKNIYLLNLNAQDNSFIGISSWNNLIYNTTKLQQEESIIIQQVLVQHCTITTTQPGIPSSSIIISSNQQQKVQLSYMQFIWNKHFILIPGSLSPSNPTLIMISSEGNLELKNSKWIFNTVQGSGAALYLESGFQTIKNITMENNNDEYSRGSLDIYQPNQGGHLMIISQSTTIDNCTFYNSTAKEGGSIFIRTLKQGLILIQNTQIKASSTQLDSTIDSKGGCLYVDSKASKLNMTIINTNFEDCVSRHEGGAIYILSYQSQQQVLIQDTSFSNCFSLNGNILKVIYDQNQKQIQQTKMINIDIQTNQSKQERFFNQLGVLTELEKYKFLIRTSSIEQDFGEIILINIIQQGQLYQGFLSVKYPSFIKLSSIIVQDQIVIYNPLIEIIEPISNPILIETVKIANISSISLENIKCNSKLIDWKCKILQMRVDYPQIKIQPSLIKIYNITSQTYLTLRNILINKIECQECIYGLVQIIRVSNMLLIELIHIEQFRCTDTHTGYYGCLAITSDYDHKIQTVQDKLYNFEIKSNLSREAIMNYTSIVPSSDLFQEQINDQRLLKDEENYQYIIPDPPYAAHVLIQQLYIENNTCFHGCGLYVYELTTNVTSSYITQNTAKGQGGFIYFLSQGKNRINIAQCSCYNNKASIGGCIAVYGVYTNNLIKTGNQITRNEASLFGNNINSYPKSLIMKINGVGQRIANLSKEKYLILLPVIIKSGYPLISYKNQNITIQFLDDENQILKYQEPSILDIQLDTQFQSHQSHNTSLESQNEPSNCEISLFNKNTFREFKNEIQGFNISNLIICYDPNNQREINITFNSDQIKKPNYINLYPYSFTNFQNNEYQLTIKFLPILCLFGEYYVEQQLKCIKCPLNFYTLELNSNFCKEKDWVKMKNTYEFKILLFDNYWRPEINNDQVESCQKQKCIGNYQVGNELCNLGSIGALCEECDIHMIFWEQSYFKNWNSDCQLCKDPQIYLLNIFVILIQIPILLLLGHMSIAIRIRNIILNILRLLKRPKIEQNQQMYPQVILIIIYHMQTLSFLRFNNLDNTQFSNFIAFNSISMPALNLKVHLQCYIEDDLYLILIYSFITLIVGCILTIMIFKRKQKIFSIQIFFILVVIYIQPSYLIELVQLTNYRIISGDKYNYANVSYLFEGNENWKYSILLIFIFLIIFTPIIIFICYYYFYFTSEDGKSRVLKNWRSFYSYYTNSALIFQFIFKQAKLIIFIIISLNKNLVLIIPIFYLFIMIRSQYKQTNLKENYPYKSIFNNQQENLSNSIIIISCCLYILSDQQNLNSISLAAIICLFIINILYFVIILYQFIQKKIREYIKEQVSENIKNQLWKKIIDFLQQKLHYTKADQEKIKKIKEKFQTAIKDSLIKWKNGNFECTNTFKLIIKPRLEYQNQQ</sequence>
<feature type="transmembrane region" description="Helical" evidence="1">
    <location>
        <begin position="2333"/>
        <end position="2352"/>
    </location>
</feature>
<feature type="transmembrane region" description="Helical" evidence="1">
    <location>
        <begin position="2497"/>
        <end position="2513"/>
    </location>
</feature>
<accession>A0A8S1XQI3</accession>
<reference evidence="2" key="1">
    <citation type="submission" date="2021-01" db="EMBL/GenBank/DDBJ databases">
        <authorList>
            <consortium name="Genoscope - CEA"/>
            <person name="William W."/>
        </authorList>
    </citation>
    <scope>NUCLEOTIDE SEQUENCE</scope>
</reference>
<feature type="transmembrane region" description="Helical" evidence="1">
    <location>
        <begin position="2519"/>
        <end position="2545"/>
    </location>
</feature>
<feature type="transmembrane region" description="Helical" evidence="1">
    <location>
        <begin position="2430"/>
        <end position="2453"/>
    </location>
</feature>
<evidence type="ECO:0000313" key="3">
    <source>
        <dbReference type="Proteomes" id="UP000689195"/>
    </source>
</evidence>
<keyword evidence="1" id="KW-0812">Transmembrane</keyword>
<gene>
    <name evidence="2" type="ORF">PPENT_87.1.T1330118</name>
</gene>
<protein>
    <recommendedName>
        <fullName evidence="4">Transmembrane protein</fullName>
    </recommendedName>
</protein>
<comment type="caution">
    <text evidence="2">The sequence shown here is derived from an EMBL/GenBank/DDBJ whole genome shotgun (WGS) entry which is preliminary data.</text>
</comment>
<dbReference type="OrthoDB" id="303470at2759"/>
<evidence type="ECO:0008006" key="4">
    <source>
        <dbReference type="Google" id="ProtNLM"/>
    </source>
</evidence>
<name>A0A8S1XQI3_9CILI</name>
<organism evidence="2 3">
    <name type="scientific">Paramecium pentaurelia</name>
    <dbReference type="NCBI Taxonomy" id="43138"/>
    <lineage>
        <taxon>Eukaryota</taxon>
        <taxon>Sar</taxon>
        <taxon>Alveolata</taxon>
        <taxon>Ciliophora</taxon>
        <taxon>Intramacronucleata</taxon>
        <taxon>Oligohymenophorea</taxon>
        <taxon>Peniculida</taxon>
        <taxon>Parameciidae</taxon>
        <taxon>Paramecium</taxon>
    </lineage>
</organism>
<keyword evidence="1" id="KW-1133">Transmembrane helix</keyword>
<proteinExistence type="predicted"/>
<feature type="transmembrane region" description="Helical" evidence="1">
    <location>
        <begin position="2385"/>
        <end position="2409"/>
    </location>
</feature>
<dbReference type="EMBL" id="CAJJDO010000133">
    <property type="protein sequence ID" value="CAD8203277.1"/>
    <property type="molecule type" value="Genomic_DNA"/>
</dbReference>
<feature type="transmembrane region" description="Helical" evidence="1">
    <location>
        <begin position="2199"/>
        <end position="2227"/>
    </location>
</feature>
<keyword evidence="3" id="KW-1185">Reference proteome</keyword>
<dbReference type="PANTHER" id="PTHR11319:SF35">
    <property type="entry name" value="OUTER MEMBRANE PROTEIN PMPC-RELATED"/>
    <property type="match status" value="1"/>
</dbReference>
<dbReference type="Proteomes" id="UP000689195">
    <property type="component" value="Unassembled WGS sequence"/>
</dbReference>
<dbReference type="PANTHER" id="PTHR11319">
    <property type="entry name" value="G PROTEIN-COUPLED RECEPTOR-RELATED"/>
    <property type="match status" value="1"/>
</dbReference>
<keyword evidence="1" id="KW-0472">Membrane</keyword>
<evidence type="ECO:0000313" key="2">
    <source>
        <dbReference type="EMBL" id="CAD8203277.1"/>
    </source>
</evidence>
<feature type="transmembrane region" description="Helical" evidence="1">
    <location>
        <begin position="60"/>
        <end position="77"/>
    </location>
</feature>
<evidence type="ECO:0000256" key="1">
    <source>
        <dbReference type="SAM" id="Phobius"/>
    </source>
</evidence>